<protein>
    <submittedName>
        <fullName evidence="1">Uncharacterized protein</fullName>
    </submittedName>
</protein>
<comment type="caution">
    <text evidence="1">The sequence shown here is derived from an EMBL/GenBank/DDBJ whole genome shotgun (WGS) entry which is preliminary data.</text>
</comment>
<evidence type="ECO:0000313" key="1">
    <source>
        <dbReference type="EMBL" id="GIY08795.1"/>
    </source>
</evidence>
<proteinExistence type="predicted"/>
<name>A0AAV4QL54_CAEEX</name>
<sequence length="114" mass="12709">MKPRGVYRPEESFHSSITYLKREEQILFPSYYIFSDTVSLPVEYRGLVPFINQASGNAGTSLTVTYFREACHGGVRETTLSLKLILESVKSILCMGEGVEIGSRENKLTGVAQL</sequence>
<dbReference type="AlphaFoldDB" id="A0AAV4QL54"/>
<keyword evidence="2" id="KW-1185">Reference proteome</keyword>
<evidence type="ECO:0000313" key="2">
    <source>
        <dbReference type="Proteomes" id="UP001054945"/>
    </source>
</evidence>
<organism evidence="1 2">
    <name type="scientific">Caerostris extrusa</name>
    <name type="common">Bark spider</name>
    <name type="synonym">Caerostris bankana</name>
    <dbReference type="NCBI Taxonomy" id="172846"/>
    <lineage>
        <taxon>Eukaryota</taxon>
        <taxon>Metazoa</taxon>
        <taxon>Ecdysozoa</taxon>
        <taxon>Arthropoda</taxon>
        <taxon>Chelicerata</taxon>
        <taxon>Arachnida</taxon>
        <taxon>Araneae</taxon>
        <taxon>Araneomorphae</taxon>
        <taxon>Entelegynae</taxon>
        <taxon>Araneoidea</taxon>
        <taxon>Araneidae</taxon>
        <taxon>Caerostris</taxon>
    </lineage>
</organism>
<gene>
    <name evidence="1" type="ORF">CEXT_723491</name>
</gene>
<accession>A0AAV4QL54</accession>
<dbReference type="EMBL" id="BPLR01006293">
    <property type="protein sequence ID" value="GIY08795.1"/>
    <property type="molecule type" value="Genomic_DNA"/>
</dbReference>
<dbReference type="Proteomes" id="UP001054945">
    <property type="component" value="Unassembled WGS sequence"/>
</dbReference>
<reference evidence="1 2" key="1">
    <citation type="submission" date="2021-06" db="EMBL/GenBank/DDBJ databases">
        <title>Caerostris extrusa draft genome.</title>
        <authorList>
            <person name="Kono N."/>
            <person name="Arakawa K."/>
        </authorList>
    </citation>
    <scope>NUCLEOTIDE SEQUENCE [LARGE SCALE GENOMIC DNA]</scope>
</reference>